<dbReference type="PROSITE" id="PS00028">
    <property type="entry name" value="ZINC_FINGER_C2H2_1"/>
    <property type="match status" value="1"/>
</dbReference>
<name>A0A7W2AAX6_9GAMM</name>
<keyword evidence="1" id="KW-0863">Zinc-finger</keyword>
<protein>
    <recommendedName>
        <fullName evidence="2">C2H2-type domain-containing protein</fullName>
    </recommendedName>
</protein>
<evidence type="ECO:0000313" key="3">
    <source>
        <dbReference type="EMBL" id="MBA4500892.1"/>
    </source>
</evidence>
<gene>
    <name evidence="3" type="ORF">H1S06_00710</name>
</gene>
<dbReference type="EMBL" id="JACEMT010000029">
    <property type="protein sequence ID" value="MBA4500892.1"/>
    <property type="molecule type" value="Genomic_DNA"/>
</dbReference>
<keyword evidence="4" id="KW-1185">Reference proteome</keyword>
<proteinExistence type="predicted"/>
<dbReference type="PROSITE" id="PS50157">
    <property type="entry name" value="ZINC_FINGER_C2H2_2"/>
    <property type="match status" value="1"/>
</dbReference>
<feature type="domain" description="C2H2-type" evidence="2">
    <location>
        <begin position="30"/>
        <end position="57"/>
    </location>
</feature>
<dbReference type="Proteomes" id="UP000538931">
    <property type="component" value="Unassembled WGS sequence"/>
</dbReference>
<dbReference type="InterPro" id="IPR013087">
    <property type="entry name" value="Znf_C2H2_type"/>
</dbReference>
<organism evidence="3 4">
    <name type="scientific">Marinobacterium marinum</name>
    <dbReference type="NCBI Taxonomy" id="2756129"/>
    <lineage>
        <taxon>Bacteria</taxon>
        <taxon>Pseudomonadati</taxon>
        <taxon>Pseudomonadota</taxon>
        <taxon>Gammaproteobacteria</taxon>
        <taxon>Oceanospirillales</taxon>
        <taxon>Oceanospirillaceae</taxon>
        <taxon>Marinobacterium</taxon>
    </lineage>
</organism>
<accession>A0A7W2AAX6</accession>
<keyword evidence="1" id="KW-0479">Metal-binding</keyword>
<sequence length="355" mass="40531">MPTLNWIQETGWDRYWERGSDGCESIDRTYTCRVCGKIFDSLELRDAHEVEHPVSNPTIFVDGKEICGERLNITDPITTDGLLLRDIDTLVVNGEVLDTPQELVDRISADNLAFLHVRYGNANSVRQLKINICVADQEELEQVGNIFCQYFEVNGLNPKAIVSFTEKVKKFKTVQLYCDGLVRYLQGLMAKDNRADAEPFDVFLERFNQASQALKYYDTELSHAVRSVIDFNRNDFAAVSKTGLPLLDSATEFFNGKELAKSDHELGSRSLPVDYATEIIVSTLLDYYRNGSLDNIRKEVNNFPLKHLSLQDKMKFNYILYRKLLKVGDIESAQNYKKKLSFDDAFSEMVGPIDE</sequence>
<evidence type="ECO:0000313" key="4">
    <source>
        <dbReference type="Proteomes" id="UP000538931"/>
    </source>
</evidence>
<dbReference type="RefSeq" id="WP_181736364.1">
    <property type="nucleotide sequence ID" value="NZ_JACEMT010000029.1"/>
</dbReference>
<dbReference type="GO" id="GO:0008270">
    <property type="term" value="F:zinc ion binding"/>
    <property type="evidence" value="ECO:0007669"/>
    <property type="project" value="UniProtKB-KW"/>
</dbReference>
<keyword evidence="1" id="KW-0862">Zinc</keyword>
<evidence type="ECO:0000259" key="2">
    <source>
        <dbReference type="PROSITE" id="PS50157"/>
    </source>
</evidence>
<dbReference type="AlphaFoldDB" id="A0A7W2AAX6"/>
<comment type="caution">
    <text evidence="3">The sequence shown here is derived from an EMBL/GenBank/DDBJ whole genome shotgun (WGS) entry which is preliminary data.</text>
</comment>
<evidence type="ECO:0000256" key="1">
    <source>
        <dbReference type="PROSITE-ProRule" id="PRU00042"/>
    </source>
</evidence>
<reference evidence="3 4" key="1">
    <citation type="submission" date="2020-07" db="EMBL/GenBank/DDBJ databases">
        <title>Bacterium isolated from marien macroalgae.</title>
        <authorList>
            <person name="Zhu K."/>
            <person name="Lu D."/>
            <person name="Du Z."/>
        </authorList>
    </citation>
    <scope>NUCLEOTIDE SEQUENCE [LARGE SCALE GENOMIC DNA]</scope>
    <source>
        <strain evidence="3 4">3-1745</strain>
    </source>
</reference>